<feature type="region of interest" description="Disordered" evidence="2">
    <location>
        <begin position="551"/>
        <end position="572"/>
    </location>
</feature>
<dbReference type="eggNOG" id="KOG2896">
    <property type="taxonomic scope" value="Eukaryota"/>
</dbReference>
<dbReference type="EMBL" id="ACPB03002645">
    <property type="status" value="NOT_ANNOTATED_CDS"/>
    <property type="molecule type" value="Genomic_DNA"/>
</dbReference>
<dbReference type="InParanoid" id="T1HBH6"/>
<dbReference type="GO" id="GO:0005768">
    <property type="term" value="C:endosome"/>
    <property type="evidence" value="ECO:0007669"/>
    <property type="project" value="TreeGrafter"/>
</dbReference>
<dbReference type="OMA" id="HYRFEYG"/>
<proteinExistence type="predicted"/>
<dbReference type="EnsemblMetazoa" id="RPRC001388-RA">
    <property type="protein sequence ID" value="RPRC001388-PA"/>
    <property type="gene ID" value="RPRC001388"/>
</dbReference>
<keyword evidence="1" id="KW-0175">Coiled coil</keyword>
<dbReference type="GO" id="GO:0032991">
    <property type="term" value="C:protein-containing complex"/>
    <property type="evidence" value="ECO:0007669"/>
    <property type="project" value="UniProtKB-ARBA"/>
</dbReference>
<dbReference type="Proteomes" id="UP000015103">
    <property type="component" value="Unassembled WGS sequence"/>
</dbReference>
<dbReference type="PANTHER" id="PTHR15157:SF5">
    <property type="entry name" value="UV RADIATION RESISTANCE-ASSOCIATED GENE PROTEIN"/>
    <property type="match status" value="1"/>
</dbReference>
<dbReference type="RefSeq" id="XP_073986913.1">
    <property type="nucleotide sequence ID" value="XM_074130812.1"/>
</dbReference>
<name>T1HBH6_RHOPR</name>
<dbReference type="InterPro" id="IPR018791">
    <property type="entry name" value="UV_resistance/autophagy_Atg14"/>
</dbReference>
<sequence length="612" mass="70014">MSVLSERGIVRWKEWIPLVTQQQRLRNLIQIIAYNIQVPEEVIASKTIDTKLSYYYTLHLTTMSSPLYISEKLESENPKWSEIEIESANGAANGVVIRLWMHGLGSDRVITSWGLYFSGLVYIGTRLVGTDLSVLGPNTFVFHMHGGYFTGQHCFLDGNPVVTPRTLTIQLDASQVKPSYSVGLLCRLHSLQQTVRKRSAAATVLKEQIMAGCLDNQHFSGTATNKGRESLALRRLMSKPAQVRPQPKEILEVRKEIELLKFRLQLLSQEKERCEQTVQQLFKKKDQLSNENKEISTNLIEKYCTLNKEIENCKEFKRQLIEVKSQLSHTTALLDVRRKELMSELSIIYPIKQKADGQYTIRGVHLPDSEDFNGKDELMISVALGFVAHLVQMMAYFLNVPTRYPVCHFGSRSKIIDHIIDTIPDKDREFPLYSKGKEKLPFDYGVYLLNKNIAQLRWCCGLTTEDLRQTLQNLAALMTLDRKSHQSSREWQRIRRGHGAEDEGDYSRRRTQMCRSLDYGLDKCTITPSRHTDSDPQDYLQNRDSFLPLSIDHQNYPSISPTPSPQLEKEEQELPNWNLATLKSESLSQTNCTLIIPSPANCETGPCLKEDT</sequence>
<dbReference type="PANTHER" id="PTHR15157">
    <property type="entry name" value="UV RADIATION RESISTANCE-ASSOCIATED GENE PROTEIN"/>
    <property type="match status" value="1"/>
</dbReference>
<dbReference type="GO" id="GO:0035493">
    <property type="term" value="P:SNARE complex assembly"/>
    <property type="evidence" value="ECO:0007669"/>
    <property type="project" value="TreeGrafter"/>
</dbReference>
<dbReference type="GeneID" id="141455620"/>
<protein>
    <submittedName>
        <fullName evidence="3">Uncharacterized protein</fullName>
    </submittedName>
</protein>
<evidence type="ECO:0000256" key="2">
    <source>
        <dbReference type="SAM" id="MobiDB-lite"/>
    </source>
</evidence>
<dbReference type="VEuPathDB" id="VectorBase:RPRC001388"/>
<dbReference type="FunCoup" id="T1HBH6">
    <property type="interactions" value="364"/>
</dbReference>
<keyword evidence="4" id="KW-1185">Reference proteome</keyword>
<dbReference type="RefSeq" id="XP_073986914.1">
    <property type="nucleotide sequence ID" value="XM_074130813.1"/>
</dbReference>
<dbReference type="AlphaFoldDB" id="T1HBH6"/>
<accession>T1HBH6</accession>
<feature type="compositionally biased region" description="Polar residues" evidence="2">
    <location>
        <begin position="552"/>
        <end position="561"/>
    </location>
</feature>
<reference evidence="3" key="1">
    <citation type="submission" date="2015-05" db="UniProtKB">
        <authorList>
            <consortium name="EnsemblMetazoa"/>
        </authorList>
    </citation>
    <scope>IDENTIFICATION</scope>
</reference>
<dbReference type="Pfam" id="PF10186">
    <property type="entry name" value="ATG14"/>
    <property type="match status" value="1"/>
</dbReference>
<dbReference type="HOGENOM" id="CLU_408974_0_0_1"/>
<feature type="coiled-coil region" evidence="1">
    <location>
        <begin position="250"/>
        <end position="326"/>
    </location>
</feature>
<dbReference type="GO" id="GO:0000149">
    <property type="term" value="F:SNARE binding"/>
    <property type="evidence" value="ECO:0007669"/>
    <property type="project" value="TreeGrafter"/>
</dbReference>
<evidence type="ECO:0000256" key="1">
    <source>
        <dbReference type="SAM" id="Coils"/>
    </source>
</evidence>
<evidence type="ECO:0000313" key="3">
    <source>
        <dbReference type="EnsemblMetazoa" id="RPRC001388-PA"/>
    </source>
</evidence>
<organism evidence="3 4">
    <name type="scientific">Rhodnius prolixus</name>
    <name type="common">Triatomid bug</name>
    <dbReference type="NCBI Taxonomy" id="13249"/>
    <lineage>
        <taxon>Eukaryota</taxon>
        <taxon>Metazoa</taxon>
        <taxon>Ecdysozoa</taxon>
        <taxon>Arthropoda</taxon>
        <taxon>Hexapoda</taxon>
        <taxon>Insecta</taxon>
        <taxon>Pterygota</taxon>
        <taxon>Neoptera</taxon>
        <taxon>Paraneoptera</taxon>
        <taxon>Hemiptera</taxon>
        <taxon>Heteroptera</taxon>
        <taxon>Panheteroptera</taxon>
        <taxon>Cimicomorpha</taxon>
        <taxon>Reduviidae</taxon>
        <taxon>Triatominae</taxon>
        <taxon>Rhodnius</taxon>
    </lineage>
</organism>
<dbReference type="GO" id="GO:0000323">
    <property type="term" value="C:lytic vacuole"/>
    <property type="evidence" value="ECO:0007669"/>
    <property type="project" value="TreeGrafter"/>
</dbReference>
<dbReference type="STRING" id="13249.T1HBH6"/>
<evidence type="ECO:0000313" key="4">
    <source>
        <dbReference type="Proteomes" id="UP000015103"/>
    </source>
</evidence>